<gene>
    <name evidence="1" type="ORF">GK091_14080</name>
</gene>
<proteinExistence type="predicted"/>
<dbReference type="RefSeq" id="WP_164039180.1">
    <property type="nucleotide sequence ID" value="NZ_JAAGNZ010000001.1"/>
</dbReference>
<accession>A0A6M0IIB6</accession>
<evidence type="ECO:0000313" key="2">
    <source>
        <dbReference type="Proteomes" id="UP000477386"/>
    </source>
</evidence>
<protein>
    <submittedName>
        <fullName evidence="1">Uncharacterized protein</fullName>
    </submittedName>
</protein>
<organism evidence="1 2">
    <name type="scientific">Spirosoma agri</name>
    <dbReference type="NCBI Taxonomy" id="1987381"/>
    <lineage>
        <taxon>Bacteria</taxon>
        <taxon>Pseudomonadati</taxon>
        <taxon>Bacteroidota</taxon>
        <taxon>Cytophagia</taxon>
        <taxon>Cytophagales</taxon>
        <taxon>Cytophagaceae</taxon>
        <taxon>Spirosoma</taxon>
    </lineage>
</organism>
<name>A0A6M0IIB6_9BACT</name>
<keyword evidence="2" id="KW-1185">Reference proteome</keyword>
<dbReference type="Proteomes" id="UP000477386">
    <property type="component" value="Unassembled WGS sequence"/>
</dbReference>
<reference evidence="1 2" key="1">
    <citation type="submission" date="2020-02" db="EMBL/GenBank/DDBJ databases">
        <title>Draft genome sequence of two Spirosoma agri KCTC 52727 and Spirosoma terrae KCTC 52035.</title>
        <authorList>
            <person name="Rojas J."/>
            <person name="Ambika Manirajan B."/>
            <person name="Ratering S."/>
            <person name="Suarez C."/>
            <person name="Schnell S."/>
        </authorList>
    </citation>
    <scope>NUCLEOTIDE SEQUENCE [LARGE SCALE GENOMIC DNA]</scope>
    <source>
        <strain evidence="1 2">KCTC 52727</strain>
    </source>
</reference>
<sequence length="123" mass="13575">METIYNWLLENTGNAGHYYTVLNTHRQHDSNGSDSLEIMARRSADFSVVNLVFVNEHTADGPDSDRNGRLVTSYLFSDEQQVIDYIATGTEPQASASEQTTGVRVLVVEPGGEAATITFPHEQ</sequence>
<dbReference type="AlphaFoldDB" id="A0A6M0IIB6"/>
<evidence type="ECO:0000313" key="1">
    <source>
        <dbReference type="EMBL" id="NEU68016.1"/>
    </source>
</evidence>
<dbReference type="EMBL" id="JAAGNZ010000001">
    <property type="protein sequence ID" value="NEU68016.1"/>
    <property type="molecule type" value="Genomic_DNA"/>
</dbReference>
<comment type="caution">
    <text evidence="1">The sequence shown here is derived from an EMBL/GenBank/DDBJ whole genome shotgun (WGS) entry which is preliminary data.</text>
</comment>